<accession>A0A1I7KLS4</accession>
<reference evidence="2" key="1">
    <citation type="submission" date="2016-10" db="EMBL/GenBank/DDBJ databases">
        <authorList>
            <person name="Varghese N."/>
        </authorList>
    </citation>
    <scope>NUCLEOTIDE SEQUENCE [LARGE SCALE GENOMIC DNA]</scope>
    <source>
        <strain evidence="2">DSM 17980</strain>
    </source>
</reference>
<dbReference type="STRING" id="392015.SAMN05421543_11713"/>
<sequence length="270" mass="31159">MLGQQMTGYLRELDHHPSDPVWYRLVMGETVHDLNDFLGRRIAIAFTGDRACIHCGRRVKKLYNNGYCYPCFTTLAECDLCIVKPHECHFHKGTCRDETFASEHCMIPHYVYLAYSSGVKVGLTRKGREYKRWIDQGASAAVLLAEVPTRRLAGELEVEIARNLPDKTDWRKMLRVKDEVDVDLLQIREEVIARLPDTWRPYVLSKGIAVRRFRYPRLHDEEPNLNQVSLDKQTELEGTLVGIKGQYLMFDCGVFNVKRHAGYAVQISDL</sequence>
<dbReference type="EMBL" id="FPBV01000017">
    <property type="protein sequence ID" value="SFU98380.1"/>
    <property type="molecule type" value="Genomic_DNA"/>
</dbReference>
<evidence type="ECO:0000313" key="2">
    <source>
        <dbReference type="Proteomes" id="UP000183508"/>
    </source>
</evidence>
<dbReference type="AlphaFoldDB" id="A0A1I7KLS4"/>
<organism evidence="1 2">
    <name type="scientific">Alicyclobacillus macrosporangiidus</name>
    <dbReference type="NCBI Taxonomy" id="392015"/>
    <lineage>
        <taxon>Bacteria</taxon>
        <taxon>Bacillati</taxon>
        <taxon>Bacillota</taxon>
        <taxon>Bacilli</taxon>
        <taxon>Bacillales</taxon>
        <taxon>Alicyclobacillaceae</taxon>
        <taxon>Alicyclobacillus</taxon>
    </lineage>
</organism>
<evidence type="ECO:0008006" key="3">
    <source>
        <dbReference type="Google" id="ProtNLM"/>
    </source>
</evidence>
<keyword evidence="2" id="KW-1185">Reference proteome</keyword>
<dbReference type="Proteomes" id="UP000183508">
    <property type="component" value="Unassembled WGS sequence"/>
</dbReference>
<protein>
    <recommendedName>
        <fullName evidence="3">DUF2797 domain-containing protein</fullName>
    </recommendedName>
</protein>
<dbReference type="InterPro" id="IPR021246">
    <property type="entry name" value="DUF2797"/>
</dbReference>
<name>A0A1I7KLS4_9BACL</name>
<dbReference type="eggNOG" id="ENOG502Z7J9">
    <property type="taxonomic scope" value="Bacteria"/>
</dbReference>
<dbReference type="Pfam" id="PF10977">
    <property type="entry name" value="DUF2797"/>
    <property type="match status" value="1"/>
</dbReference>
<evidence type="ECO:0000313" key="1">
    <source>
        <dbReference type="EMBL" id="SFU98380.1"/>
    </source>
</evidence>
<gene>
    <name evidence="1" type="ORF">SAMN05421543_11713</name>
</gene>
<proteinExistence type="predicted"/>